<dbReference type="InterPro" id="IPR004244">
    <property type="entry name" value="Transposase_22"/>
</dbReference>
<dbReference type="Gene3D" id="3.30.70.1820">
    <property type="entry name" value="L1 transposable element, RRM domain"/>
    <property type="match status" value="1"/>
</dbReference>
<gene>
    <name evidence="2" type="ORF">PECUL_23A045631</name>
</gene>
<reference evidence="2" key="1">
    <citation type="submission" date="2022-03" db="EMBL/GenBank/DDBJ databases">
        <authorList>
            <person name="Alioto T."/>
            <person name="Alioto T."/>
            <person name="Gomez Garrido J."/>
        </authorList>
    </citation>
    <scope>NUCLEOTIDE SEQUENCE</scope>
</reference>
<evidence type="ECO:0000313" key="3">
    <source>
        <dbReference type="Proteomes" id="UP001295444"/>
    </source>
</evidence>
<sequence>MSSHKPAKKSHRDATSVADMLTSQRPSAGGTPAEASPSDMDLMGPAPTMGASSEPSSSAILHFLAEVKGYLESEIMCTAAEVKTEITAIGARITEVEHRVARMVSAQNSNATLTNTLQHRITDLEIELEDVSNRSRCNNLRMRGLPESVEEADVESTLVQCFRKSLPDILEHVWLVDRAHRAPRARGLKNS</sequence>
<evidence type="ECO:0000313" key="2">
    <source>
        <dbReference type="EMBL" id="CAH2326751.1"/>
    </source>
</evidence>
<name>A0AAD1TK09_PELCU</name>
<dbReference type="Proteomes" id="UP001295444">
    <property type="component" value="Chromosome 13"/>
</dbReference>
<accession>A0AAD1TK09</accession>
<feature type="region of interest" description="Disordered" evidence="1">
    <location>
        <begin position="1"/>
        <end position="55"/>
    </location>
</feature>
<proteinExistence type="predicted"/>
<dbReference type="PANTHER" id="PTHR11505">
    <property type="entry name" value="L1 TRANSPOSABLE ELEMENT-RELATED"/>
    <property type="match status" value="1"/>
</dbReference>
<protein>
    <submittedName>
        <fullName evidence="2">Uncharacterized protein</fullName>
    </submittedName>
</protein>
<keyword evidence="3" id="KW-1185">Reference proteome</keyword>
<dbReference type="AlphaFoldDB" id="A0AAD1TK09"/>
<dbReference type="EMBL" id="OW240924">
    <property type="protein sequence ID" value="CAH2326751.1"/>
    <property type="molecule type" value="Genomic_DNA"/>
</dbReference>
<evidence type="ECO:0000256" key="1">
    <source>
        <dbReference type="SAM" id="MobiDB-lite"/>
    </source>
</evidence>
<organism evidence="2 3">
    <name type="scientific">Pelobates cultripes</name>
    <name type="common">Western spadefoot toad</name>
    <dbReference type="NCBI Taxonomy" id="61616"/>
    <lineage>
        <taxon>Eukaryota</taxon>
        <taxon>Metazoa</taxon>
        <taxon>Chordata</taxon>
        <taxon>Craniata</taxon>
        <taxon>Vertebrata</taxon>
        <taxon>Euteleostomi</taxon>
        <taxon>Amphibia</taxon>
        <taxon>Batrachia</taxon>
        <taxon>Anura</taxon>
        <taxon>Pelobatoidea</taxon>
        <taxon>Pelobatidae</taxon>
        <taxon>Pelobates</taxon>
    </lineage>
</organism>
<feature type="compositionally biased region" description="Basic residues" evidence="1">
    <location>
        <begin position="1"/>
        <end position="11"/>
    </location>
</feature>